<proteinExistence type="predicted"/>
<gene>
    <name evidence="1" type="ORF">Patl1_31813</name>
</gene>
<comment type="caution">
    <text evidence="1">The sequence shown here is derived from an EMBL/GenBank/DDBJ whole genome shotgun (WGS) entry which is preliminary data.</text>
</comment>
<reference evidence="2" key="1">
    <citation type="journal article" date="2023" name="G3 (Bethesda)">
        <title>Genome assembly and association tests identify interacting loci associated with vigor, precocity, and sex in interspecific pistachio rootstocks.</title>
        <authorList>
            <person name="Palmer W."/>
            <person name="Jacygrad E."/>
            <person name="Sagayaradj S."/>
            <person name="Cavanaugh K."/>
            <person name="Han R."/>
            <person name="Bertier L."/>
            <person name="Beede B."/>
            <person name="Kafkas S."/>
            <person name="Golino D."/>
            <person name="Preece J."/>
            <person name="Michelmore R."/>
        </authorList>
    </citation>
    <scope>NUCLEOTIDE SEQUENCE [LARGE SCALE GENOMIC DNA]</scope>
</reference>
<dbReference type="Proteomes" id="UP001164250">
    <property type="component" value="Chromosome 9"/>
</dbReference>
<protein>
    <submittedName>
        <fullName evidence="1">Uncharacterized protein</fullName>
    </submittedName>
</protein>
<evidence type="ECO:0000313" key="2">
    <source>
        <dbReference type="Proteomes" id="UP001164250"/>
    </source>
</evidence>
<dbReference type="EMBL" id="CM047905">
    <property type="protein sequence ID" value="KAJ0088358.1"/>
    <property type="molecule type" value="Genomic_DNA"/>
</dbReference>
<keyword evidence="2" id="KW-1185">Reference proteome</keyword>
<evidence type="ECO:0000313" key="1">
    <source>
        <dbReference type="EMBL" id="KAJ0088358.1"/>
    </source>
</evidence>
<sequence>MEFEVLASLTLTQPSNKVRLVVQPNQSSSSSSSPANTPMRKKGYEQLRSLVTRLTDIKSTLKDGTPSTFFKVTAEFKGKFPMDVIRACSPLNIATGGKKVFLLLLTSKVGDEGVLVGTHSASNMFLVHDGHSHNKSNAKMNMTEADINSKGKRWSLKGMTALVTGGSRGIGHAIVEELAGFGAVVHTCCRNQKELDQCLQQWKTMGFTVTGSACDLFYRDQREKLMETVSSLFQGKLNILVNNVGTTIRKEVVEFTAEDFSTIMVTNFESAYNLCQLAQPLLKASGYGSIVFNSSISSSVAISLSSIYAASKGAMNQFTKNLACEWAKDNIRVNAVAPGLIRVERPKSMMEDPKNKKGYDDVMSRTPMHRPGEPNEVSSLVAFLCFPAASYITGQIVFVDGGYTVSGFST</sequence>
<organism evidence="1 2">
    <name type="scientific">Pistacia atlantica</name>
    <dbReference type="NCBI Taxonomy" id="434234"/>
    <lineage>
        <taxon>Eukaryota</taxon>
        <taxon>Viridiplantae</taxon>
        <taxon>Streptophyta</taxon>
        <taxon>Embryophyta</taxon>
        <taxon>Tracheophyta</taxon>
        <taxon>Spermatophyta</taxon>
        <taxon>Magnoliopsida</taxon>
        <taxon>eudicotyledons</taxon>
        <taxon>Gunneridae</taxon>
        <taxon>Pentapetalae</taxon>
        <taxon>rosids</taxon>
        <taxon>malvids</taxon>
        <taxon>Sapindales</taxon>
        <taxon>Anacardiaceae</taxon>
        <taxon>Pistacia</taxon>
    </lineage>
</organism>
<accession>A0ACC1ANZ0</accession>
<name>A0ACC1ANZ0_9ROSI</name>